<feature type="transmembrane region" description="Helical" evidence="1">
    <location>
        <begin position="87"/>
        <end position="112"/>
    </location>
</feature>
<keyword evidence="1" id="KW-1133">Transmembrane helix</keyword>
<name>A0ABW2Q2U0_9MICO</name>
<comment type="caution">
    <text evidence="2">The sequence shown here is derived from an EMBL/GenBank/DDBJ whole genome shotgun (WGS) entry which is preliminary data.</text>
</comment>
<evidence type="ECO:0000313" key="3">
    <source>
        <dbReference type="Proteomes" id="UP001596455"/>
    </source>
</evidence>
<proteinExistence type="predicted"/>
<dbReference type="RefSeq" id="WP_382389992.1">
    <property type="nucleotide sequence ID" value="NZ_JBHTCQ010000001.1"/>
</dbReference>
<keyword evidence="1" id="KW-0472">Membrane</keyword>
<sequence length="142" mass="14796">MATGFASAPWRSPKQVAQLLAVVLALATSIAYLFVPAYEGVVSDGTTETTTTATLLEENGPHVLAVLAFPVLLTLLPLLVRGRAARWVGPVSVALLATFVVLGGFSIGLFYVPALLASVFGLALPTAHRRSTEQLETVPPGA</sequence>
<accession>A0ABW2Q2U0</accession>
<feature type="transmembrane region" description="Helical" evidence="1">
    <location>
        <begin position="62"/>
        <end position="80"/>
    </location>
</feature>
<evidence type="ECO:0000313" key="2">
    <source>
        <dbReference type="EMBL" id="MFC7403486.1"/>
    </source>
</evidence>
<dbReference type="Proteomes" id="UP001596455">
    <property type="component" value="Unassembled WGS sequence"/>
</dbReference>
<evidence type="ECO:0000256" key="1">
    <source>
        <dbReference type="SAM" id="Phobius"/>
    </source>
</evidence>
<keyword evidence="1" id="KW-0812">Transmembrane</keyword>
<keyword evidence="3" id="KW-1185">Reference proteome</keyword>
<protein>
    <submittedName>
        <fullName evidence="2">Uncharacterized protein</fullName>
    </submittedName>
</protein>
<feature type="transmembrane region" description="Helical" evidence="1">
    <location>
        <begin position="16"/>
        <end position="35"/>
    </location>
</feature>
<dbReference type="EMBL" id="JBHTCQ010000001">
    <property type="protein sequence ID" value="MFC7403486.1"/>
    <property type="molecule type" value="Genomic_DNA"/>
</dbReference>
<organism evidence="2 3">
    <name type="scientific">Georgenia alba</name>
    <dbReference type="NCBI Taxonomy" id="2233858"/>
    <lineage>
        <taxon>Bacteria</taxon>
        <taxon>Bacillati</taxon>
        <taxon>Actinomycetota</taxon>
        <taxon>Actinomycetes</taxon>
        <taxon>Micrococcales</taxon>
        <taxon>Bogoriellaceae</taxon>
        <taxon>Georgenia</taxon>
    </lineage>
</organism>
<gene>
    <name evidence="2" type="ORF">ACFQQL_00085</name>
</gene>
<reference evidence="3" key="1">
    <citation type="journal article" date="2019" name="Int. J. Syst. Evol. Microbiol.">
        <title>The Global Catalogue of Microorganisms (GCM) 10K type strain sequencing project: providing services to taxonomists for standard genome sequencing and annotation.</title>
        <authorList>
            <consortium name="The Broad Institute Genomics Platform"/>
            <consortium name="The Broad Institute Genome Sequencing Center for Infectious Disease"/>
            <person name="Wu L."/>
            <person name="Ma J."/>
        </authorList>
    </citation>
    <scope>NUCLEOTIDE SEQUENCE [LARGE SCALE GENOMIC DNA]</scope>
    <source>
        <strain evidence="3">JCM 1490</strain>
    </source>
</reference>